<evidence type="ECO:0000313" key="1">
    <source>
        <dbReference type="EMBL" id="DAD73489.1"/>
    </source>
</evidence>
<proteinExistence type="predicted"/>
<organism evidence="1">
    <name type="scientific">Myoviridae sp. ctzA421</name>
    <dbReference type="NCBI Taxonomy" id="2826719"/>
    <lineage>
        <taxon>Viruses</taxon>
        <taxon>Duplodnaviria</taxon>
        <taxon>Heunggongvirae</taxon>
        <taxon>Uroviricota</taxon>
        <taxon>Caudoviricetes</taxon>
    </lineage>
</organism>
<name>A0A8S5LTW5_9CAUD</name>
<protein>
    <submittedName>
        <fullName evidence="1">Uncharacterized protein</fullName>
    </submittedName>
</protein>
<accession>A0A8S5LTW5</accession>
<sequence>MSGFSLPLLTLNLRQNQYVIIPLVKTSHRRQCYENHTCTF</sequence>
<reference evidence="1" key="1">
    <citation type="journal article" date="2021" name="Proc. Natl. Acad. Sci. U.S.A.">
        <title>A Catalog of Tens of Thousands of Viruses from Human Metagenomes Reveals Hidden Associations with Chronic Diseases.</title>
        <authorList>
            <person name="Tisza M.J."/>
            <person name="Buck C.B."/>
        </authorList>
    </citation>
    <scope>NUCLEOTIDE SEQUENCE</scope>
    <source>
        <strain evidence="1">CtzA421</strain>
    </source>
</reference>
<dbReference type="EMBL" id="BK014737">
    <property type="protein sequence ID" value="DAD73489.1"/>
    <property type="molecule type" value="Genomic_DNA"/>
</dbReference>